<evidence type="ECO:0000256" key="3">
    <source>
        <dbReference type="PIRSR" id="PIRSR633195-1"/>
    </source>
</evidence>
<dbReference type="PANTHER" id="PTHR10488:SF1">
    <property type="entry name" value="GLYCINE AMIDINOTRANSFERASE, MITOCHONDRIAL"/>
    <property type="match status" value="1"/>
</dbReference>
<gene>
    <name evidence="5" type="ORF">GHC57_11030</name>
</gene>
<feature type="active site" evidence="3">
    <location>
        <position position="193"/>
    </location>
</feature>
<dbReference type="GO" id="GO:0015068">
    <property type="term" value="F:glycine amidinotransferase activity"/>
    <property type="evidence" value="ECO:0007669"/>
    <property type="project" value="TreeGrafter"/>
</dbReference>
<dbReference type="InterPro" id="IPR033195">
    <property type="entry name" value="AmidinoTrfase"/>
</dbReference>
<keyword evidence="5" id="KW-0418">Kinase</keyword>
<dbReference type="Gene3D" id="3.75.10.10">
    <property type="entry name" value="L-arginine/glycine Amidinotransferase, Chain A"/>
    <property type="match status" value="1"/>
</dbReference>
<dbReference type="SUPFAM" id="SSF55909">
    <property type="entry name" value="Pentein"/>
    <property type="match status" value="1"/>
</dbReference>
<evidence type="ECO:0000313" key="5">
    <source>
        <dbReference type="EMBL" id="MQX37050.1"/>
    </source>
</evidence>
<organism evidence="5 6">
    <name type="scientific">Roseospira navarrensis</name>
    <dbReference type="NCBI Taxonomy" id="140058"/>
    <lineage>
        <taxon>Bacteria</taxon>
        <taxon>Pseudomonadati</taxon>
        <taxon>Pseudomonadota</taxon>
        <taxon>Alphaproteobacteria</taxon>
        <taxon>Rhodospirillales</taxon>
        <taxon>Rhodospirillaceae</taxon>
        <taxon>Roseospira</taxon>
    </lineage>
</organism>
<dbReference type="PANTHER" id="PTHR10488">
    <property type="entry name" value="GLYCINE AMIDINOTRANSFERASE, MITOCHONDRIAL"/>
    <property type="match status" value="1"/>
</dbReference>
<evidence type="ECO:0000256" key="1">
    <source>
        <dbReference type="ARBA" id="ARBA00006943"/>
    </source>
</evidence>
<feature type="region of interest" description="Disordered" evidence="4">
    <location>
        <begin position="27"/>
        <end position="48"/>
    </location>
</feature>
<dbReference type="AlphaFoldDB" id="A0A7X1ZGY1"/>
<evidence type="ECO:0000313" key="6">
    <source>
        <dbReference type="Proteomes" id="UP000434582"/>
    </source>
</evidence>
<sequence length="366" mass="41595">MRVESWTEWDPLRHVIVGRADLGQVPAPEPAVNAKVPEHSDMRGRWGRRPQDSIDRANALLDDFAALLRRRGIVVDRPEPIDFDAGIQTPDFQARTQFGCMAPRDVLLTVGPEIVEATMSFRCRWFEYLAYRPLLTRYFEADPAFRHTAAPKPRLTDRSFRPGYLDDAIGVQTRLDWTARKVFVTTEEEILFDAADVIRLGRDLIVQHGFTTNRKGIAWLRRHFPDHRVHAAHFPGDPYPAHIDCTLVPLCPGLILSNPTRPLPEHLRSLFRTNDWQVVEAAPPAHAEPPPLCYSSVWLSMNVLMLDARTVCVEKTEVHQAEQLDRLGFEVVPVALRDAYPFGGGLHCCTADVYRAGDRTDYLPRP</sequence>
<proteinExistence type="inferred from homology"/>
<accession>A0A7X1ZGY1</accession>
<name>A0A7X1ZGY1_9PROT</name>
<comment type="caution">
    <text evidence="5">The sequence shown here is derived from an EMBL/GenBank/DDBJ whole genome shotgun (WGS) entry which is preliminary data.</text>
</comment>
<evidence type="ECO:0000256" key="4">
    <source>
        <dbReference type="SAM" id="MobiDB-lite"/>
    </source>
</evidence>
<protein>
    <submittedName>
        <fullName evidence="5">Serine/threonine protein kinase</fullName>
    </submittedName>
</protein>
<dbReference type="GO" id="GO:0006601">
    <property type="term" value="P:creatine biosynthetic process"/>
    <property type="evidence" value="ECO:0007669"/>
    <property type="project" value="TreeGrafter"/>
</dbReference>
<dbReference type="Proteomes" id="UP000434582">
    <property type="component" value="Unassembled WGS sequence"/>
</dbReference>
<dbReference type="GO" id="GO:0004674">
    <property type="term" value="F:protein serine/threonine kinase activity"/>
    <property type="evidence" value="ECO:0007669"/>
    <property type="project" value="UniProtKB-KW"/>
</dbReference>
<comment type="similarity">
    <text evidence="1">Belongs to the amidinotransferase family.</text>
</comment>
<feature type="active site" evidence="3">
    <location>
        <position position="242"/>
    </location>
</feature>
<dbReference type="EMBL" id="WIVE01000032">
    <property type="protein sequence ID" value="MQX37050.1"/>
    <property type="molecule type" value="Genomic_DNA"/>
</dbReference>
<feature type="compositionally biased region" description="Basic and acidic residues" evidence="4">
    <location>
        <begin position="36"/>
        <end position="48"/>
    </location>
</feature>
<keyword evidence="6" id="KW-1185">Reference proteome</keyword>
<keyword evidence="2" id="KW-0808">Transferase</keyword>
<keyword evidence="5" id="KW-0723">Serine/threonine-protein kinase</keyword>
<evidence type="ECO:0000256" key="2">
    <source>
        <dbReference type="ARBA" id="ARBA00022679"/>
    </source>
</evidence>
<feature type="active site" description="Amidino-cysteine intermediate" evidence="3">
    <location>
        <position position="348"/>
    </location>
</feature>
<reference evidence="5 6" key="1">
    <citation type="submission" date="2019-10" db="EMBL/GenBank/DDBJ databases">
        <title>Draft whole-genome sequence of the purple nonsulfur photosynthetic bacterium Roseospira navarrensis DSM 15114.</title>
        <authorList>
            <person name="Kyndt J.A."/>
            <person name="Meyer T.E."/>
        </authorList>
    </citation>
    <scope>NUCLEOTIDE SEQUENCE [LARGE SCALE GENOMIC DNA]</scope>
    <source>
        <strain evidence="5 6">DSM 15114</strain>
    </source>
</reference>